<dbReference type="Pfam" id="PF00665">
    <property type="entry name" value="rve"/>
    <property type="match status" value="1"/>
</dbReference>
<feature type="compositionally biased region" description="Acidic residues" evidence="1">
    <location>
        <begin position="288"/>
        <end position="298"/>
    </location>
</feature>
<evidence type="ECO:0000313" key="4">
    <source>
        <dbReference type="Proteomes" id="UP000736787"/>
    </source>
</evidence>
<dbReference type="Proteomes" id="UP000736787">
    <property type="component" value="Unassembled WGS sequence"/>
</dbReference>
<feature type="region of interest" description="Disordered" evidence="1">
    <location>
        <begin position="443"/>
        <end position="475"/>
    </location>
</feature>
<dbReference type="InterPro" id="IPR012337">
    <property type="entry name" value="RNaseH-like_sf"/>
</dbReference>
<dbReference type="GO" id="GO:0003676">
    <property type="term" value="F:nucleic acid binding"/>
    <property type="evidence" value="ECO:0007669"/>
    <property type="project" value="InterPro"/>
</dbReference>
<dbReference type="GO" id="GO:0015074">
    <property type="term" value="P:DNA integration"/>
    <property type="evidence" value="ECO:0007669"/>
    <property type="project" value="InterPro"/>
</dbReference>
<dbReference type="PANTHER" id="PTHR37984">
    <property type="entry name" value="PROTEIN CBG26694"/>
    <property type="match status" value="1"/>
</dbReference>
<sequence length="523" mass="57796">MESWSHATNAGPEPVGSVFIACGGHYRTSVVTPRGNKYILVFVDYFTRWVETFAVASLDTISFVNAMIEGVICRHGVPERLLSERGSNFTSNLARSLYETLGIKKLCSSAYHLQTQGLVERFNGTQIGMLQMYVSETQTGWDVYSPSVLFAYRTAYHEGLGDTPFFSLYGRDPVLPIDLAFLNTGKDWKSNEVAVYRRKLYHSLRDSRLLVERQLIKAQDRHEKRLDKQGTQDEELGVLLARSYRIVGQVGENAYRVTIPSHPNKIVTVNVNRLKRFRGRWSRPFADEIPESAEENASEDGTGPLQEEDLPSTSFVERLSVGGEETAFSGVSSPIVDIVAKRINARELQYLVLTATYETFWLSRPALAPELGTLIRAFEDADRNKRGLPELHRNARLVEANTDVADAEVLFYLASGPSRTGIALLGTREDGTSAGIKIASPTSVGTHQERVPAATPKGTVRPAADDAARRGRRASVEENCHGPQLDDGLAILADCIKKVCSLQTLCTTSNQLGHPAKSSAFQV</sequence>
<organism evidence="3 4">
    <name type="scientific">Phytophthora cactorum</name>
    <dbReference type="NCBI Taxonomy" id="29920"/>
    <lineage>
        <taxon>Eukaryota</taxon>
        <taxon>Sar</taxon>
        <taxon>Stramenopiles</taxon>
        <taxon>Oomycota</taxon>
        <taxon>Peronosporomycetes</taxon>
        <taxon>Peronosporales</taxon>
        <taxon>Peronosporaceae</taxon>
        <taxon>Phytophthora</taxon>
    </lineage>
</organism>
<name>A0A8T1B2F4_9STRA</name>
<dbReference type="VEuPathDB" id="FungiDB:PC110_g19739"/>
<protein>
    <recommendedName>
        <fullName evidence="2">Integrase catalytic domain-containing protein</fullName>
    </recommendedName>
</protein>
<feature type="domain" description="Integrase catalytic" evidence="2">
    <location>
        <begin position="10"/>
        <end position="172"/>
    </location>
</feature>
<accession>A0A8T1B2F4</accession>
<comment type="caution">
    <text evidence="3">The sequence shown here is derived from an EMBL/GenBank/DDBJ whole genome shotgun (WGS) entry which is preliminary data.</text>
</comment>
<proteinExistence type="predicted"/>
<dbReference type="AlphaFoldDB" id="A0A8T1B2F4"/>
<dbReference type="InterPro" id="IPR036397">
    <property type="entry name" value="RNaseH_sf"/>
</dbReference>
<evidence type="ECO:0000313" key="3">
    <source>
        <dbReference type="EMBL" id="KAG2893324.1"/>
    </source>
</evidence>
<evidence type="ECO:0000256" key="1">
    <source>
        <dbReference type="SAM" id="MobiDB-lite"/>
    </source>
</evidence>
<dbReference type="Gene3D" id="3.30.420.10">
    <property type="entry name" value="Ribonuclease H-like superfamily/Ribonuclease H"/>
    <property type="match status" value="1"/>
</dbReference>
<reference evidence="3" key="1">
    <citation type="submission" date="2018-10" db="EMBL/GenBank/DDBJ databases">
        <title>Effector identification in a new, highly contiguous assembly of the strawberry crown rot pathogen Phytophthora cactorum.</title>
        <authorList>
            <person name="Armitage A.D."/>
            <person name="Nellist C.F."/>
            <person name="Bates H."/>
            <person name="Vickerstaff R.J."/>
            <person name="Harrison R.J."/>
        </authorList>
    </citation>
    <scope>NUCLEOTIDE SEQUENCE</scope>
    <source>
        <strain evidence="3">4040</strain>
    </source>
</reference>
<dbReference type="PANTHER" id="PTHR37984:SF5">
    <property type="entry name" value="PROTEIN NYNRIN-LIKE"/>
    <property type="match status" value="1"/>
</dbReference>
<dbReference type="SUPFAM" id="SSF53098">
    <property type="entry name" value="Ribonuclease H-like"/>
    <property type="match status" value="1"/>
</dbReference>
<dbReference type="PROSITE" id="PS50994">
    <property type="entry name" value="INTEGRASE"/>
    <property type="match status" value="1"/>
</dbReference>
<feature type="compositionally biased region" description="Basic and acidic residues" evidence="1">
    <location>
        <begin position="463"/>
        <end position="475"/>
    </location>
</feature>
<evidence type="ECO:0000259" key="2">
    <source>
        <dbReference type="PROSITE" id="PS50994"/>
    </source>
</evidence>
<gene>
    <name evidence="3" type="ORF">PC117_g23813</name>
</gene>
<dbReference type="EMBL" id="RCMK01001491">
    <property type="protein sequence ID" value="KAG2893324.1"/>
    <property type="molecule type" value="Genomic_DNA"/>
</dbReference>
<dbReference type="InterPro" id="IPR001584">
    <property type="entry name" value="Integrase_cat-core"/>
</dbReference>
<feature type="region of interest" description="Disordered" evidence="1">
    <location>
        <begin position="288"/>
        <end position="311"/>
    </location>
</feature>
<dbReference type="InterPro" id="IPR050951">
    <property type="entry name" value="Retrovirus_Pol_polyprotein"/>
</dbReference>